<evidence type="ECO:0000313" key="1">
    <source>
        <dbReference type="EMBL" id="AZG13862.1"/>
    </source>
</evidence>
<reference evidence="2" key="1">
    <citation type="submission" date="2018-11" db="EMBL/GenBank/DDBJ databases">
        <title>FDA dAtabase for Regulatory Grade micrObial Sequences (FDA-ARGOS): Supporting development and validation of Infectious Disease Dx tests.</title>
        <authorList>
            <person name="Goldberg B."/>
            <person name="Campos J."/>
            <person name="Tallon L."/>
            <person name="Sadzewicz L."/>
            <person name="Zhao X."/>
            <person name="Vavikolanu K."/>
            <person name="Mehta A."/>
            <person name="Aluvathingal J."/>
            <person name="Nadendla S."/>
            <person name="Geyer C."/>
            <person name="Nandy P."/>
            <person name="Yan Y."/>
            <person name="Sichtig H."/>
        </authorList>
    </citation>
    <scope>NUCLEOTIDE SEQUENCE [LARGE SCALE GENOMIC DNA]</scope>
    <source>
        <strain evidence="2">FDAARGOS_614</strain>
    </source>
</reference>
<dbReference type="Proteomes" id="UP000270411">
    <property type="component" value="Chromosome 1"/>
</dbReference>
<dbReference type="KEGG" id="cpau:EHF44_10615"/>
<dbReference type="OrthoDB" id="6481168at2"/>
<evidence type="ECO:0008006" key="3">
    <source>
        <dbReference type="Google" id="ProtNLM"/>
    </source>
</evidence>
<dbReference type="RefSeq" id="WP_124683713.1">
    <property type="nucleotide sequence ID" value="NZ_CP033969.1"/>
</dbReference>
<organism evidence="1 2">
    <name type="scientific">Cupriavidus pauculus</name>
    <dbReference type="NCBI Taxonomy" id="82633"/>
    <lineage>
        <taxon>Bacteria</taxon>
        <taxon>Pseudomonadati</taxon>
        <taxon>Pseudomonadota</taxon>
        <taxon>Betaproteobacteria</taxon>
        <taxon>Burkholderiales</taxon>
        <taxon>Burkholderiaceae</taxon>
        <taxon>Cupriavidus</taxon>
    </lineage>
</organism>
<sequence>MATNDFLVFGGGAGANVIPQVTYSGLAARTAGFSSGVAQSAQLNKVWRQSSIMAAVMGQFVVDTTGQDAVDDGTLTTILANYKAAVSAQSLAVVGWARNLVMNVATPSATATVAADEVVVKSSLGGKTYLLASFSQAINLGTTGAGGMDAAAAPANGWVAVYAIYNPATGARALLGVNATSAAAPEVYGGGNMPAGYSASALVSVRRTNGSGQFTIGFQFDRDVDTGPLTVVSNGTSTAYTSFSLAGFVPANAKEVHLSVGVSVNTASNGLRVIAADPTNEIGLRLFLNPVVGQILGGILPAVRFITPQTLFYKLDTTGNCSINVVRYRF</sequence>
<proteinExistence type="predicted"/>
<evidence type="ECO:0000313" key="2">
    <source>
        <dbReference type="Proteomes" id="UP000270411"/>
    </source>
</evidence>
<protein>
    <recommendedName>
        <fullName evidence="3">Phage tail protein</fullName>
    </recommendedName>
</protein>
<gene>
    <name evidence="1" type="ORF">EHF44_10615</name>
</gene>
<accession>A0A3G8H308</accession>
<dbReference type="AlphaFoldDB" id="A0A3G8H308"/>
<dbReference type="EMBL" id="CP033969">
    <property type="protein sequence ID" value="AZG13862.1"/>
    <property type="molecule type" value="Genomic_DNA"/>
</dbReference>
<name>A0A3G8H308_9BURK</name>